<name>A0A1H9SC25_9RHOB</name>
<accession>A0A1H9SC25</accession>
<dbReference type="AlphaFoldDB" id="A0A1H9SC25"/>
<protein>
    <submittedName>
        <fullName evidence="2">Uncharacterized protein</fullName>
    </submittedName>
</protein>
<reference evidence="2 3" key="1">
    <citation type="submission" date="2016-10" db="EMBL/GenBank/DDBJ databases">
        <authorList>
            <person name="de Groot N.N."/>
        </authorList>
    </citation>
    <scope>NUCLEOTIDE SEQUENCE [LARGE SCALE GENOMIC DNA]</scope>
    <source>
        <strain evidence="2 3">DSM 23042</strain>
    </source>
</reference>
<keyword evidence="3" id="KW-1185">Reference proteome</keyword>
<dbReference type="Proteomes" id="UP000198885">
    <property type="component" value="Unassembled WGS sequence"/>
</dbReference>
<feature type="chain" id="PRO_5011531636" evidence="1">
    <location>
        <begin position="18"/>
        <end position="144"/>
    </location>
</feature>
<evidence type="ECO:0000313" key="2">
    <source>
        <dbReference type="EMBL" id="SER82511.1"/>
    </source>
</evidence>
<dbReference type="STRING" id="641238.SAMN04490244_103131"/>
<sequence>MRALAILLALWTTCAAAQDWGDLDGLLDRSLGDGRPLAAGGYWLPDNVDPAQARSALGVIYPVIVGAAGNFEIRAGIFRRTTTGFALSVPVSGLFGTRPRDAAFLSDRIEVTTTMPQPGEPRCCPTGTARWRIDPQTGAAARLD</sequence>
<gene>
    <name evidence="2" type="ORF">SAMN04490244_103131</name>
</gene>
<organism evidence="2 3">
    <name type="scientific">Tranquillimonas rosea</name>
    <dbReference type="NCBI Taxonomy" id="641238"/>
    <lineage>
        <taxon>Bacteria</taxon>
        <taxon>Pseudomonadati</taxon>
        <taxon>Pseudomonadota</taxon>
        <taxon>Alphaproteobacteria</taxon>
        <taxon>Rhodobacterales</taxon>
        <taxon>Roseobacteraceae</taxon>
        <taxon>Tranquillimonas</taxon>
    </lineage>
</organism>
<feature type="signal peptide" evidence="1">
    <location>
        <begin position="1"/>
        <end position="17"/>
    </location>
</feature>
<dbReference type="OrthoDB" id="7724906at2"/>
<dbReference type="EMBL" id="FOGU01000003">
    <property type="protein sequence ID" value="SER82511.1"/>
    <property type="molecule type" value="Genomic_DNA"/>
</dbReference>
<proteinExistence type="predicted"/>
<dbReference type="RefSeq" id="WP_092689986.1">
    <property type="nucleotide sequence ID" value="NZ_FOGU01000003.1"/>
</dbReference>
<evidence type="ECO:0000313" key="3">
    <source>
        <dbReference type="Proteomes" id="UP000198885"/>
    </source>
</evidence>
<keyword evidence="1" id="KW-0732">Signal</keyword>
<evidence type="ECO:0000256" key="1">
    <source>
        <dbReference type="SAM" id="SignalP"/>
    </source>
</evidence>